<dbReference type="InterPro" id="IPR011010">
    <property type="entry name" value="DNA_brk_join_enz"/>
</dbReference>
<dbReference type="Proteomes" id="UP001189429">
    <property type="component" value="Unassembled WGS sequence"/>
</dbReference>
<dbReference type="SUPFAM" id="SSF56349">
    <property type="entry name" value="DNA breaking-rejoining enzymes"/>
    <property type="match status" value="1"/>
</dbReference>
<organism evidence="3 4">
    <name type="scientific">Prorocentrum cordatum</name>
    <dbReference type="NCBI Taxonomy" id="2364126"/>
    <lineage>
        <taxon>Eukaryota</taxon>
        <taxon>Sar</taxon>
        <taxon>Alveolata</taxon>
        <taxon>Dinophyceae</taxon>
        <taxon>Prorocentrales</taxon>
        <taxon>Prorocentraceae</taxon>
        <taxon>Prorocentrum</taxon>
    </lineage>
</organism>
<feature type="non-terminal residue" evidence="3">
    <location>
        <position position="1498"/>
    </location>
</feature>
<comment type="caution">
    <text evidence="3">The sequence shown here is derived from an EMBL/GenBank/DDBJ whole genome shotgun (WGS) entry which is preliminary data.</text>
</comment>
<evidence type="ECO:0000313" key="3">
    <source>
        <dbReference type="EMBL" id="CAK0800280.1"/>
    </source>
</evidence>
<reference evidence="3" key="1">
    <citation type="submission" date="2023-10" db="EMBL/GenBank/DDBJ databases">
        <authorList>
            <person name="Chen Y."/>
            <person name="Shah S."/>
            <person name="Dougan E. K."/>
            <person name="Thang M."/>
            <person name="Chan C."/>
        </authorList>
    </citation>
    <scope>NUCLEOTIDE SEQUENCE [LARGE SCALE GENOMIC DNA]</scope>
</reference>
<evidence type="ECO:0000313" key="4">
    <source>
        <dbReference type="Proteomes" id="UP001189429"/>
    </source>
</evidence>
<accession>A0ABN9Q3I7</accession>
<evidence type="ECO:0008006" key="5">
    <source>
        <dbReference type="Google" id="ProtNLM"/>
    </source>
</evidence>
<protein>
    <recommendedName>
        <fullName evidence="5">RNA-directed RNA polymerase</fullName>
    </recommendedName>
</protein>
<evidence type="ECO:0000256" key="2">
    <source>
        <dbReference type="SAM" id="MobiDB-lite"/>
    </source>
</evidence>
<name>A0ABN9Q3I7_9DINO</name>
<gene>
    <name evidence="3" type="ORF">PCOR1329_LOCUS8467</name>
</gene>
<evidence type="ECO:0000256" key="1">
    <source>
        <dbReference type="ARBA" id="ARBA00023172"/>
    </source>
</evidence>
<feature type="region of interest" description="Disordered" evidence="2">
    <location>
        <begin position="224"/>
        <end position="254"/>
    </location>
</feature>
<proteinExistence type="predicted"/>
<sequence length="1498" mass="164019">MGDFGWAFSADKSPAPAPSFISGVKEAFGVSPCALGLSSAAHACLGAQDIWGAPVPLGLSVTAAGLAFALGALLVLAAQALCCSCYVTCRLVLTGASVLRQPGPQEVLAPLRRSLVGLKPGDVVFVNYGVDEEPWHERLILAVVDHCCYIILTPDGDIYAETISLEYLQDFREGGPRGGLPPGLGAARGQPVYRFSSRPVGQELQDLFEEGRAKAAEEGRTMGILEDEPEPPPASAGAGASGAPPLPPLAGSPPAGSSSELFKWVCVARSAQVSVGNAFMLAAQHHTPSDSFVSCGSVGLHDMGLRGDPAVLYRVEVGEQEVEMIEHFRRLTKKDGDVEGTDTPPVRAPGVSSAEDARTLPVLRDSAGRRFRDMKSVANSSEMCAFDDWVLEGPRTALYLVKEIAKQAAGPLQRHSTWKHENKLQDDEHNAATHEMLSEILELATTFDQLDVSNLAIMESLCRHIQYIEQRIKKKREAGKDFDLQDYYLGRTRRTGGALMAPELQKWVAESAARDSSILKEERKAAEEQVMMDPRSGGWPSRVADSGRIMERVTYSSPEQRRGPRRAAQRLGMKAAIGRRSNDCIAALNNLYGDGSFLPGGRPSQAQFSALDGILRAVTDDMPPDPLPAPEAALQELLGTEALDYASEDLSVVAPYDRGLVSWPDTAGSVNLLDVLPDPDRQEVIDGPRAFLLRAEEGPPATCKVYWDKTLKADRGEYVRFVQDLLNRGMVELRTRRDFELASTAAMVGLEAEPGDMLEFSIQDIADCFYQFKVPDYMVQRFGTKPARAGEVGAKTVQGEPVLAGAWVYPCLRALPMGFSWAMRWTQQAHRELLRRAGLGGIENELVDRQVPPSASAAPVPRIVYVGNEVFVSSRPGASADARRLAAKKMSNIGLPLHEVEEGKHVVEALGLELDGIKLRCRLASSKRWRLVQGARALLRRRLVAGREVEKLIGHFTHAMLLNRPTLCIFRSAYDYARKHYRAPSLLWPSVRQELQNAMHIMPLLAVQFDMPRSGLVTCSDATLRGYAVQEADFPVSEVRQVGRWSERWRFKVEGAGRPRERALGGSLPIDGLDAFAENGDHYDDDIGISINHQFPELPASFTKEEVNWRRLQLRWEPTGVRLTEGCLSAVVGPWQSGGGPGYLDKAAARLIDEVSPIPCEVERIAGTGGPTVLEQESATAKTKEDYERRLERFFGFCSINGLALDTDLLLEEALVEYVGLLFAQGGPCNSGAKLLAAVGHRWPRLHHAGRLLKLPRVAKALQGWRRLVPPVTRAPVPWAAVAAIALALVRCKQPLAALAVVLAADAYLRPGELLSLRANRVVPAQATAGGDYRFASLVLMPEEELQPTKTRGFNDSILLDSVSRPYLGVLVERLAKQKGFSAELLFPWSAAAFTAMFKRAAADVGLEAWELTPYILRHAGPSHDWLTKARSLGGIKRRGRWISDMSVRRYEKSSRVMRRLATLPRDCQLLLAESTNNLEAGLRFGHVGRFESRRQDA</sequence>
<keyword evidence="4" id="KW-1185">Reference proteome</keyword>
<dbReference type="EMBL" id="CAUYUJ010002325">
    <property type="protein sequence ID" value="CAK0800280.1"/>
    <property type="molecule type" value="Genomic_DNA"/>
</dbReference>
<dbReference type="Gene3D" id="1.10.443.10">
    <property type="entry name" value="Intergrase catalytic core"/>
    <property type="match status" value="1"/>
</dbReference>
<keyword evidence="1" id="KW-0233">DNA recombination</keyword>
<dbReference type="InterPro" id="IPR013762">
    <property type="entry name" value="Integrase-like_cat_sf"/>
</dbReference>